<dbReference type="AlphaFoldDB" id="A0A6A6Q2C0"/>
<name>A0A6A6Q2C0_9PEZI</name>
<feature type="transmembrane region" description="Helical" evidence="6">
    <location>
        <begin position="127"/>
        <end position="145"/>
    </location>
</feature>
<keyword evidence="8" id="KW-1185">Reference proteome</keyword>
<feature type="transmembrane region" description="Helical" evidence="6">
    <location>
        <begin position="42"/>
        <end position="61"/>
    </location>
</feature>
<comment type="subcellular location">
    <subcellularLocation>
        <location evidence="1">Membrane</location>
        <topology evidence="1">Multi-pass membrane protein</topology>
    </subcellularLocation>
</comment>
<evidence type="ECO:0000256" key="4">
    <source>
        <dbReference type="ARBA" id="ARBA00023136"/>
    </source>
</evidence>
<evidence type="ECO:0000256" key="6">
    <source>
        <dbReference type="SAM" id="Phobius"/>
    </source>
</evidence>
<keyword evidence="3 6" id="KW-1133">Transmembrane helix</keyword>
<dbReference type="Proteomes" id="UP000799767">
    <property type="component" value="Unassembled WGS sequence"/>
</dbReference>
<dbReference type="RefSeq" id="XP_033592703.1">
    <property type="nucleotide sequence ID" value="XM_033732584.1"/>
</dbReference>
<evidence type="ECO:0000313" key="7">
    <source>
        <dbReference type="EMBL" id="KAF2486134.1"/>
    </source>
</evidence>
<evidence type="ECO:0000256" key="3">
    <source>
        <dbReference type="ARBA" id="ARBA00022989"/>
    </source>
</evidence>
<sequence length="146" mass="16243">MAAQWYRGYQYGPSWVPPLIATGTLSNLCLAYAATSSAQRDLYIAAGLAIFSVLPITFFYMEPGINGATKWKVQSLLREDGFHLPDTSIWMPSSRKHGSTAASRRWGEEWSMKELIVFWRKVNNVRWVIGGVAAGLSGWATLAMLP</sequence>
<keyword evidence="2 6" id="KW-0812">Transmembrane</keyword>
<dbReference type="PANTHER" id="PTHR35042">
    <property type="entry name" value="ANTHRONE OXYGENASE ENCC"/>
    <property type="match status" value="1"/>
</dbReference>
<reference evidence="7" key="1">
    <citation type="journal article" date="2020" name="Stud. Mycol.">
        <title>101 Dothideomycetes genomes: a test case for predicting lifestyles and emergence of pathogens.</title>
        <authorList>
            <person name="Haridas S."/>
            <person name="Albert R."/>
            <person name="Binder M."/>
            <person name="Bloem J."/>
            <person name="Labutti K."/>
            <person name="Salamov A."/>
            <person name="Andreopoulos B."/>
            <person name="Baker S."/>
            <person name="Barry K."/>
            <person name="Bills G."/>
            <person name="Bluhm B."/>
            <person name="Cannon C."/>
            <person name="Castanera R."/>
            <person name="Culley D."/>
            <person name="Daum C."/>
            <person name="Ezra D."/>
            <person name="Gonzalez J."/>
            <person name="Henrissat B."/>
            <person name="Kuo A."/>
            <person name="Liang C."/>
            <person name="Lipzen A."/>
            <person name="Lutzoni F."/>
            <person name="Magnuson J."/>
            <person name="Mondo S."/>
            <person name="Nolan M."/>
            <person name="Ohm R."/>
            <person name="Pangilinan J."/>
            <person name="Park H.-J."/>
            <person name="Ramirez L."/>
            <person name="Alfaro M."/>
            <person name="Sun H."/>
            <person name="Tritt A."/>
            <person name="Yoshinaga Y."/>
            <person name="Zwiers L.-H."/>
            <person name="Turgeon B."/>
            <person name="Goodwin S."/>
            <person name="Spatafora J."/>
            <person name="Crous P."/>
            <person name="Grigoriev I."/>
        </authorList>
    </citation>
    <scope>NUCLEOTIDE SEQUENCE</scope>
    <source>
        <strain evidence="7">CBS 113389</strain>
    </source>
</reference>
<protein>
    <recommendedName>
        <fullName evidence="9">DUF1772-domain-containing protein</fullName>
    </recommendedName>
</protein>
<dbReference type="GO" id="GO:0016020">
    <property type="term" value="C:membrane"/>
    <property type="evidence" value="ECO:0007669"/>
    <property type="project" value="UniProtKB-SubCell"/>
</dbReference>
<evidence type="ECO:0000256" key="5">
    <source>
        <dbReference type="ARBA" id="ARBA00034313"/>
    </source>
</evidence>
<accession>A0A6A6Q2C0</accession>
<gene>
    <name evidence="7" type="ORF">BDY17DRAFT_290889</name>
</gene>
<comment type="similarity">
    <text evidence="5">Belongs to the anthrone oxygenase family.</text>
</comment>
<organism evidence="7 8">
    <name type="scientific">Neohortaea acidophila</name>
    <dbReference type="NCBI Taxonomy" id="245834"/>
    <lineage>
        <taxon>Eukaryota</taxon>
        <taxon>Fungi</taxon>
        <taxon>Dikarya</taxon>
        <taxon>Ascomycota</taxon>
        <taxon>Pezizomycotina</taxon>
        <taxon>Dothideomycetes</taxon>
        <taxon>Dothideomycetidae</taxon>
        <taxon>Mycosphaerellales</taxon>
        <taxon>Teratosphaeriaceae</taxon>
        <taxon>Neohortaea</taxon>
    </lineage>
</organism>
<evidence type="ECO:0000313" key="8">
    <source>
        <dbReference type="Proteomes" id="UP000799767"/>
    </source>
</evidence>
<dbReference type="InterPro" id="IPR013901">
    <property type="entry name" value="Anthrone_oxy"/>
</dbReference>
<dbReference type="EMBL" id="MU001632">
    <property type="protein sequence ID" value="KAF2486134.1"/>
    <property type="molecule type" value="Genomic_DNA"/>
</dbReference>
<dbReference type="PANTHER" id="PTHR35042:SF1">
    <property type="entry name" value="DUF1772-DOMAIN-CONTAINING PROTEIN"/>
    <property type="match status" value="1"/>
</dbReference>
<dbReference type="Pfam" id="PF08592">
    <property type="entry name" value="Anthrone_oxy"/>
    <property type="match status" value="1"/>
</dbReference>
<evidence type="ECO:0008006" key="9">
    <source>
        <dbReference type="Google" id="ProtNLM"/>
    </source>
</evidence>
<feature type="transmembrane region" description="Helical" evidence="6">
    <location>
        <begin position="15"/>
        <end position="35"/>
    </location>
</feature>
<evidence type="ECO:0000256" key="2">
    <source>
        <dbReference type="ARBA" id="ARBA00022692"/>
    </source>
</evidence>
<keyword evidence="4 6" id="KW-0472">Membrane</keyword>
<dbReference type="OrthoDB" id="5343383at2759"/>
<evidence type="ECO:0000256" key="1">
    <source>
        <dbReference type="ARBA" id="ARBA00004141"/>
    </source>
</evidence>
<dbReference type="GeneID" id="54473586"/>
<proteinExistence type="inferred from homology"/>